<evidence type="ECO:0000259" key="12">
    <source>
        <dbReference type="SMART" id="SM00382"/>
    </source>
</evidence>
<dbReference type="Pfam" id="PF12169">
    <property type="entry name" value="DNA_pol3_gamma3"/>
    <property type="match status" value="1"/>
</dbReference>
<protein>
    <recommendedName>
        <fullName evidence="11">DNA polymerase III subunit gamma/tau</fullName>
        <ecNumber evidence="11">2.7.7.7</ecNumber>
    </recommendedName>
</protein>
<keyword evidence="2 11" id="KW-0808">Transferase</keyword>
<proteinExistence type="inferred from homology"/>
<dbReference type="GO" id="GO:0005524">
    <property type="term" value="F:ATP binding"/>
    <property type="evidence" value="ECO:0007669"/>
    <property type="project" value="UniProtKB-KW"/>
</dbReference>
<name>A0A1G1YIM4_9BACT</name>
<dbReference type="SUPFAM" id="SSF48019">
    <property type="entry name" value="post-AAA+ oligomerization domain-like"/>
    <property type="match status" value="1"/>
</dbReference>
<dbReference type="SMART" id="SM00382">
    <property type="entry name" value="AAA"/>
    <property type="match status" value="1"/>
</dbReference>
<dbReference type="EC" id="2.7.7.7" evidence="11"/>
<reference evidence="13 14" key="1">
    <citation type="journal article" date="2016" name="Nat. Commun.">
        <title>Thousands of microbial genomes shed light on interconnected biogeochemical processes in an aquifer system.</title>
        <authorList>
            <person name="Anantharaman K."/>
            <person name="Brown C.T."/>
            <person name="Hug L.A."/>
            <person name="Sharon I."/>
            <person name="Castelle C.J."/>
            <person name="Probst A.J."/>
            <person name="Thomas B.C."/>
            <person name="Singh A."/>
            <person name="Wilkins M.J."/>
            <person name="Karaoz U."/>
            <person name="Brodie E.L."/>
            <person name="Williams K.H."/>
            <person name="Hubbard S.S."/>
            <person name="Banfield J.F."/>
        </authorList>
    </citation>
    <scope>NUCLEOTIDE SEQUENCE [LARGE SCALE GENOMIC DNA]</scope>
</reference>
<comment type="catalytic activity">
    <reaction evidence="10 11">
        <text>DNA(n) + a 2'-deoxyribonucleoside 5'-triphosphate = DNA(n+1) + diphosphate</text>
        <dbReference type="Rhea" id="RHEA:22508"/>
        <dbReference type="Rhea" id="RHEA-COMP:17339"/>
        <dbReference type="Rhea" id="RHEA-COMP:17340"/>
        <dbReference type="ChEBI" id="CHEBI:33019"/>
        <dbReference type="ChEBI" id="CHEBI:61560"/>
        <dbReference type="ChEBI" id="CHEBI:173112"/>
        <dbReference type="EC" id="2.7.7.7"/>
    </reaction>
</comment>
<dbReference type="AlphaFoldDB" id="A0A1G1YIM4"/>
<dbReference type="GO" id="GO:0003677">
    <property type="term" value="F:DNA binding"/>
    <property type="evidence" value="ECO:0007669"/>
    <property type="project" value="InterPro"/>
</dbReference>
<evidence type="ECO:0000313" key="13">
    <source>
        <dbReference type="EMBL" id="OGY51560.1"/>
    </source>
</evidence>
<dbReference type="Proteomes" id="UP000177376">
    <property type="component" value="Unassembled WGS sequence"/>
</dbReference>
<dbReference type="PANTHER" id="PTHR11669:SF0">
    <property type="entry name" value="PROTEIN STICHEL-LIKE 2"/>
    <property type="match status" value="1"/>
</dbReference>
<feature type="domain" description="AAA+ ATPase" evidence="12">
    <location>
        <begin position="35"/>
        <end position="180"/>
    </location>
</feature>
<dbReference type="InterPro" id="IPR027417">
    <property type="entry name" value="P-loop_NTPase"/>
</dbReference>
<evidence type="ECO:0000313" key="14">
    <source>
        <dbReference type="Proteomes" id="UP000177376"/>
    </source>
</evidence>
<dbReference type="InterPro" id="IPR003593">
    <property type="entry name" value="AAA+_ATPase"/>
</dbReference>
<evidence type="ECO:0000256" key="1">
    <source>
        <dbReference type="ARBA" id="ARBA00006360"/>
    </source>
</evidence>
<dbReference type="GO" id="GO:0009360">
    <property type="term" value="C:DNA polymerase III complex"/>
    <property type="evidence" value="ECO:0007669"/>
    <property type="project" value="InterPro"/>
</dbReference>
<evidence type="ECO:0000256" key="6">
    <source>
        <dbReference type="ARBA" id="ARBA00022741"/>
    </source>
</evidence>
<dbReference type="GO" id="GO:0046872">
    <property type="term" value="F:metal ion binding"/>
    <property type="evidence" value="ECO:0007669"/>
    <property type="project" value="UniProtKB-KW"/>
</dbReference>
<dbReference type="InterPro" id="IPR050238">
    <property type="entry name" value="DNA_Rep/Repair_Clamp_Loader"/>
</dbReference>
<comment type="caution">
    <text evidence="13">The sequence shown here is derived from an EMBL/GenBank/DDBJ whole genome shotgun (WGS) entry which is preliminary data.</text>
</comment>
<gene>
    <name evidence="11" type="primary">dnaX</name>
    <name evidence="13" type="ORF">A3A02_01995</name>
</gene>
<keyword evidence="5" id="KW-0479">Metal-binding</keyword>
<dbReference type="NCBIfam" id="TIGR02397">
    <property type="entry name" value="dnaX_nterm"/>
    <property type="match status" value="1"/>
</dbReference>
<keyword evidence="8 11" id="KW-0067">ATP-binding</keyword>
<comment type="subunit">
    <text evidence="11">DNA polymerase III contains a core (composed of alpha, epsilon and theta chains) that associates with a tau subunit. This core dimerizes to form the POLIII' complex. PolIII' associates with the gamma complex (composed of gamma, delta, delta', psi and chi chains) and with the beta chain to form the complete DNA polymerase III complex.</text>
</comment>
<dbReference type="NCBIfam" id="NF004046">
    <property type="entry name" value="PRK05563.1"/>
    <property type="match status" value="1"/>
</dbReference>
<keyword evidence="7" id="KW-0862">Zinc</keyword>
<dbReference type="CDD" id="cd00009">
    <property type="entry name" value="AAA"/>
    <property type="match status" value="1"/>
</dbReference>
<evidence type="ECO:0000256" key="10">
    <source>
        <dbReference type="ARBA" id="ARBA00049244"/>
    </source>
</evidence>
<dbReference type="SUPFAM" id="SSF52540">
    <property type="entry name" value="P-loop containing nucleoside triphosphate hydrolases"/>
    <property type="match status" value="1"/>
</dbReference>
<dbReference type="GO" id="GO:0006261">
    <property type="term" value="P:DNA-templated DNA replication"/>
    <property type="evidence" value="ECO:0007669"/>
    <property type="project" value="TreeGrafter"/>
</dbReference>
<evidence type="ECO:0000256" key="3">
    <source>
        <dbReference type="ARBA" id="ARBA00022695"/>
    </source>
</evidence>
<dbReference type="Gene3D" id="1.20.272.10">
    <property type="match status" value="1"/>
</dbReference>
<comment type="function">
    <text evidence="11">DNA polymerase III is a complex, multichain enzyme responsible for most of the replicative synthesis in bacteria. This DNA polymerase also exhibits 3' to 5' exonuclease activity.</text>
</comment>
<dbReference type="GO" id="GO:0003887">
    <property type="term" value="F:DNA-directed DNA polymerase activity"/>
    <property type="evidence" value="ECO:0007669"/>
    <property type="project" value="UniProtKB-KW"/>
</dbReference>
<dbReference type="InterPro" id="IPR008921">
    <property type="entry name" value="DNA_pol3_clamp-load_cplx_C"/>
</dbReference>
<comment type="similarity">
    <text evidence="1 11">Belongs to the DnaX/STICHEL family.</text>
</comment>
<dbReference type="PANTHER" id="PTHR11669">
    <property type="entry name" value="REPLICATION FACTOR C / DNA POLYMERASE III GAMMA-TAU SUBUNIT"/>
    <property type="match status" value="1"/>
</dbReference>
<keyword evidence="6 11" id="KW-0547">Nucleotide-binding</keyword>
<evidence type="ECO:0000256" key="4">
    <source>
        <dbReference type="ARBA" id="ARBA00022705"/>
    </source>
</evidence>
<dbReference type="Gene3D" id="3.40.50.300">
    <property type="entry name" value="P-loop containing nucleotide triphosphate hydrolases"/>
    <property type="match status" value="1"/>
</dbReference>
<dbReference type="InterPro" id="IPR022754">
    <property type="entry name" value="DNA_pol_III_gamma-3"/>
</dbReference>
<dbReference type="EMBL" id="MHIM01000034">
    <property type="protein sequence ID" value="OGY51560.1"/>
    <property type="molecule type" value="Genomic_DNA"/>
</dbReference>
<keyword evidence="4 11" id="KW-0235">DNA replication</keyword>
<evidence type="ECO:0000256" key="11">
    <source>
        <dbReference type="RuleBase" id="RU364063"/>
    </source>
</evidence>
<dbReference type="InterPro" id="IPR012763">
    <property type="entry name" value="DNA_pol_III_sug/sutau_N"/>
</dbReference>
<evidence type="ECO:0000256" key="9">
    <source>
        <dbReference type="ARBA" id="ARBA00022932"/>
    </source>
</evidence>
<dbReference type="Gene3D" id="1.10.8.60">
    <property type="match status" value="1"/>
</dbReference>
<organism evidence="13 14">
    <name type="scientific">Candidatus Buchananbacteria bacterium RIFCSPLOWO2_01_FULL_39_33</name>
    <dbReference type="NCBI Taxonomy" id="1797543"/>
    <lineage>
        <taxon>Bacteria</taxon>
        <taxon>Candidatus Buchananiibacteriota</taxon>
    </lineage>
</organism>
<keyword evidence="3 11" id="KW-0548">Nucleotidyltransferase</keyword>
<evidence type="ECO:0000256" key="7">
    <source>
        <dbReference type="ARBA" id="ARBA00022833"/>
    </source>
</evidence>
<evidence type="ECO:0000256" key="8">
    <source>
        <dbReference type="ARBA" id="ARBA00022840"/>
    </source>
</evidence>
<accession>A0A1G1YIM4</accession>
<sequence>MSTLYRKYRPQIFADVIGQNHVKIILQHEIEQGKIGHAYLFCGPRGLGKTTLARLFAKAANCENRKAGESEPCNKCQSCNGITANNSIDIIEIDAASHTGVDNVRENIIDNARFTPTISQYKVFIIDEVHMLSISAFNALLKTLEEPPAHAIFILCTTETHKLPQTIISRCQRFDLKRVSAKELKNRLEKIAKAEGKKIDGPVLDNIIRHSEGCVRDAESLLGKIFTLGETITSEQAEIILPRSDFNKIASFLGFIAENNSTAAIELVNNLIEDGIDMQVFVEDLLEFLRKIMLIKVNGNLSDFGIELDEESQKSAQELAQRFDYRKLMATIDLFMIKRQAIKSALIQQFPLEMAVIELTEEISPAKDYDGDDSEPGSKLEGIDLSRTQRVKEKIKDKLSHLNPIKPRSTEISLANIDLKKEDADGIKIDMISSSGKLGEEKSVNFSKVKENWKEIVVKLLEENYTIASLLRISEPLRCDGNVLEIAVKNNFYYQRIVDRSNRLLIEKIISDVLKLEVKIRPIVKDNVVPLPVEIDYPVAASDESQVLSPVTTVTEPSTVKIKNLEKVSLDKPADAAQDVISMF</sequence>
<keyword evidence="9 11" id="KW-0239">DNA-directed DNA polymerase</keyword>
<dbReference type="FunFam" id="3.40.50.300:FF:000014">
    <property type="entry name" value="DNA polymerase III subunit gamma/tau"/>
    <property type="match status" value="1"/>
</dbReference>
<dbReference type="Pfam" id="PF13177">
    <property type="entry name" value="DNA_pol3_delta2"/>
    <property type="match status" value="1"/>
</dbReference>
<evidence type="ECO:0000256" key="5">
    <source>
        <dbReference type="ARBA" id="ARBA00022723"/>
    </source>
</evidence>
<evidence type="ECO:0000256" key="2">
    <source>
        <dbReference type="ARBA" id="ARBA00022679"/>
    </source>
</evidence>